<keyword evidence="2" id="KW-1185">Reference proteome</keyword>
<accession>A0ABP6JBE4</accession>
<sequence length="116" mass="12325">MSPVLAGVLQPLALVVALGLVHRPLGDHMARVYRAPPRLRVEKRICHAVGAGPTARTRWPAYLREARPGLDAGRVAKQVGDHTEGRTLGFTGEPRANVPGLDIALKELVAGGAARD</sequence>
<reference evidence="2" key="1">
    <citation type="journal article" date="2019" name="Int. J. Syst. Evol. Microbiol.">
        <title>The Global Catalogue of Microorganisms (GCM) 10K type strain sequencing project: providing services to taxonomists for standard genome sequencing and annotation.</title>
        <authorList>
            <consortium name="The Broad Institute Genomics Platform"/>
            <consortium name="The Broad Institute Genome Sequencing Center for Infectious Disease"/>
            <person name="Wu L."/>
            <person name="Ma J."/>
        </authorList>
    </citation>
    <scope>NUCLEOTIDE SEQUENCE [LARGE SCALE GENOMIC DNA]</scope>
    <source>
        <strain evidence="2">JCM 9088</strain>
    </source>
</reference>
<gene>
    <name evidence="1" type="ORF">GCM10010446_06940</name>
</gene>
<protein>
    <submittedName>
        <fullName evidence="1">Uncharacterized protein</fullName>
    </submittedName>
</protein>
<comment type="caution">
    <text evidence="1">The sequence shown here is derived from an EMBL/GenBank/DDBJ whole genome shotgun (WGS) entry which is preliminary data.</text>
</comment>
<name>A0ABP6JBE4_9ACTN</name>
<dbReference type="EMBL" id="BAAAUD010000010">
    <property type="protein sequence ID" value="GAA2925301.1"/>
    <property type="molecule type" value="Genomic_DNA"/>
</dbReference>
<proteinExistence type="predicted"/>
<evidence type="ECO:0000313" key="1">
    <source>
        <dbReference type="EMBL" id="GAA2925301.1"/>
    </source>
</evidence>
<organism evidence="1 2">
    <name type="scientific">Streptomyces enissocaesilis</name>
    <dbReference type="NCBI Taxonomy" id="332589"/>
    <lineage>
        <taxon>Bacteria</taxon>
        <taxon>Bacillati</taxon>
        <taxon>Actinomycetota</taxon>
        <taxon>Actinomycetes</taxon>
        <taxon>Kitasatosporales</taxon>
        <taxon>Streptomycetaceae</taxon>
        <taxon>Streptomyces</taxon>
        <taxon>Streptomyces rochei group</taxon>
    </lineage>
</organism>
<evidence type="ECO:0000313" key="2">
    <source>
        <dbReference type="Proteomes" id="UP001500403"/>
    </source>
</evidence>
<dbReference type="Proteomes" id="UP001500403">
    <property type="component" value="Unassembled WGS sequence"/>
</dbReference>